<dbReference type="InterPro" id="IPR018966">
    <property type="entry name" value="VTC_domain"/>
</dbReference>
<dbReference type="CDD" id="cd07750">
    <property type="entry name" value="PolyPPase_VTC_like"/>
    <property type="match status" value="1"/>
</dbReference>
<dbReference type="InterPro" id="IPR042267">
    <property type="entry name" value="VTC_sf"/>
</dbReference>
<evidence type="ECO:0000313" key="3">
    <source>
        <dbReference type="Proteomes" id="UP000223596"/>
    </source>
</evidence>
<dbReference type="RefSeq" id="WP_003518296.1">
    <property type="nucleotide sequence ID" value="NZ_CP013828.1"/>
</dbReference>
<dbReference type="GO" id="GO:0006799">
    <property type="term" value="P:polyphosphate biosynthetic process"/>
    <property type="evidence" value="ECO:0007669"/>
    <property type="project" value="UniProtKB-ARBA"/>
</dbReference>
<evidence type="ECO:0000313" key="2">
    <source>
        <dbReference type="EMBL" id="PFH02120.1"/>
    </source>
</evidence>
<dbReference type="AlphaFoldDB" id="A0AB36TEZ9"/>
<name>A0AB36TEZ9_ACETH</name>
<dbReference type="Pfam" id="PF09359">
    <property type="entry name" value="VTC"/>
    <property type="match status" value="1"/>
</dbReference>
<evidence type="ECO:0000259" key="1">
    <source>
        <dbReference type="Pfam" id="PF09359"/>
    </source>
</evidence>
<protein>
    <submittedName>
        <fullName evidence="2">VTC domain-containing protein</fullName>
    </submittedName>
</protein>
<feature type="domain" description="VTC" evidence="1">
    <location>
        <begin position="6"/>
        <end position="223"/>
    </location>
</feature>
<dbReference type="EMBL" id="PDBW01000001">
    <property type="protein sequence ID" value="PFH02120.1"/>
    <property type="molecule type" value="Genomic_DNA"/>
</dbReference>
<dbReference type="Proteomes" id="UP000223596">
    <property type="component" value="Unassembled WGS sequence"/>
</dbReference>
<comment type="caution">
    <text evidence="2">The sequence shown here is derived from an EMBL/GenBank/DDBJ whole genome shotgun (WGS) entry which is preliminary data.</text>
</comment>
<organism evidence="2 3">
    <name type="scientific">Acetivibrio thermocellus AD2</name>
    <dbReference type="NCBI Taxonomy" id="1138384"/>
    <lineage>
        <taxon>Bacteria</taxon>
        <taxon>Bacillati</taxon>
        <taxon>Bacillota</taxon>
        <taxon>Clostridia</taxon>
        <taxon>Eubacteriales</taxon>
        <taxon>Oscillospiraceae</taxon>
        <taxon>Acetivibrio</taxon>
    </lineage>
</organism>
<reference evidence="2 3" key="1">
    <citation type="submission" date="2017-09" db="EMBL/GenBank/DDBJ databases">
        <title>Evaluation of Pacific Biosciences Sequencing Technology to Finishing C. thermocellum Genome Sequences.</title>
        <authorList>
            <person name="Brown S."/>
        </authorList>
    </citation>
    <scope>NUCLEOTIDE SEQUENCE [LARGE SCALE GENOMIC DNA]</scope>
    <source>
        <strain evidence="2 3">AD2</strain>
    </source>
</reference>
<sequence>MEKVKFRHEIKHYINAGDCLLLRRKLRCVMKTDSNAGPDGSYLVRSLYFDTPADKALMEKIDGVDNREKIRIRLYNHDNLFIKLEKKIKVNGLTAKFSANITKEQCKDILNGNIEWMKNSDDPLLVEIYHKMLHQQLKPRTIVDYIREAYVYNPGNVRVTIDKSIRTGLVSNDLFNRELPTVETLPRQLALLEVKYDEFLPEIINDILQIGDRQKLSVSKYALCRMYY</sequence>
<dbReference type="Gene3D" id="3.20.100.30">
    <property type="entry name" value="VTC, catalytic tunnel domain"/>
    <property type="match status" value="1"/>
</dbReference>
<accession>A0AB36TEZ9</accession>
<gene>
    <name evidence="2" type="ORF">M972_11884</name>
</gene>
<proteinExistence type="predicted"/>